<evidence type="ECO:0000313" key="2">
    <source>
        <dbReference type="EMBL" id="MET4583428.1"/>
    </source>
</evidence>
<keyword evidence="3" id="KW-1185">Reference proteome</keyword>
<feature type="transmembrane region" description="Helical" evidence="1">
    <location>
        <begin position="103"/>
        <end position="122"/>
    </location>
</feature>
<dbReference type="InterPro" id="IPR009339">
    <property type="entry name" value="DUF998"/>
</dbReference>
<keyword evidence="1" id="KW-1133">Transmembrane helix</keyword>
<dbReference type="EMBL" id="JBEPSJ010000004">
    <property type="protein sequence ID" value="MET4583428.1"/>
    <property type="molecule type" value="Genomic_DNA"/>
</dbReference>
<evidence type="ECO:0000256" key="1">
    <source>
        <dbReference type="SAM" id="Phobius"/>
    </source>
</evidence>
<dbReference type="RefSeq" id="WP_354025602.1">
    <property type="nucleotide sequence ID" value="NZ_JBEPSJ010000004.1"/>
</dbReference>
<name>A0ABV2QRD8_9MICO</name>
<reference evidence="2 3" key="1">
    <citation type="submission" date="2024-06" db="EMBL/GenBank/DDBJ databases">
        <title>Sorghum-associated microbial communities from plants grown in Nebraska, USA.</title>
        <authorList>
            <person name="Schachtman D."/>
        </authorList>
    </citation>
    <scope>NUCLEOTIDE SEQUENCE [LARGE SCALE GENOMIC DNA]</scope>
    <source>
        <strain evidence="2 3">2857</strain>
    </source>
</reference>
<feature type="transmembrane region" description="Helical" evidence="1">
    <location>
        <begin position="128"/>
        <end position="149"/>
    </location>
</feature>
<feature type="transmembrane region" description="Helical" evidence="1">
    <location>
        <begin position="70"/>
        <end position="96"/>
    </location>
</feature>
<gene>
    <name evidence="2" type="ORF">ABIE21_002954</name>
</gene>
<evidence type="ECO:0000313" key="3">
    <source>
        <dbReference type="Proteomes" id="UP001549257"/>
    </source>
</evidence>
<keyword evidence="1" id="KW-0812">Transmembrane</keyword>
<sequence>MGMRRTADATGRYGAGAVAFIVGGLQYAALEAVAASAWTSPPYDYVYNYISDLGVPDPQVYNGRDVDSPLAWVMNMGLVVHGLMFALGAVLLAGLFAGAARRLFVAFALLHGVGIVLVGLFHEASGVPVAHVGGALLAILFGNLAALVAGLSWRGLGLPRWFGAASVALPVVGLLSEVVLLAGLADARFDGLFERGGVYSITVWEVLFGAVMLWRLSSRRSRSRGSL</sequence>
<keyword evidence="1" id="KW-0472">Membrane</keyword>
<feature type="transmembrane region" description="Helical" evidence="1">
    <location>
        <begin position="197"/>
        <end position="216"/>
    </location>
</feature>
<dbReference type="Proteomes" id="UP001549257">
    <property type="component" value="Unassembled WGS sequence"/>
</dbReference>
<proteinExistence type="predicted"/>
<comment type="caution">
    <text evidence="2">The sequence shown here is derived from an EMBL/GenBank/DDBJ whole genome shotgun (WGS) entry which is preliminary data.</text>
</comment>
<dbReference type="Pfam" id="PF06197">
    <property type="entry name" value="DUF998"/>
    <property type="match status" value="1"/>
</dbReference>
<accession>A0ABV2QRD8</accession>
<protein>
    <submittedName>
        <fullName evidence="2">Membrane protein</fullName>
    </submittedName>
</protein>
<feature type="transmembrane region" description="Helical" evidence="1">
    <location>
        <begin position="161"/>
        <end position="185"/>
    </location>
</feature>
<organism evidence="2 3">
    <name type="scientific">Conyzicola nivalis</name>
    <dbReference type="NCBI Taxonomy" id="1477021"/>
    <lineage>
        <taxon>Bacteria</taxon>
        <taxon>Bacillati</taxon>
        <taxon>Actinomycetota</taxon>
        <taxon>Actinomycetes</taxon>
        <taxon>Micrococcales</taxon>
        <taxon>Microbacteriaceae</taxon>
        <taxon>Conyzicola</taxon>
    </lineage>
</organism>